<reference evidence="2" key="1">
    <citation type="journal article" date="2005" name="BMC Biol.">
        <title>The sequence of rice chromosomes 11 and 12, rich in disease resistance genes and recent gene duplications.</title>
        <authorList>
            <consortium name="The rice chromosomes 11 and 12 sequencing consortia"/>
        </authorList>
    </citation>
    <scope>NUCLEOTIDE SEQUENCE [LARGE SCALE GENOMIC DNA]</scope>
</reference>
<protein>
    <submittedName>
        <fullName evidence="2">Uncharacterized protein</fullName>
    </submittedName>
</protein>
<dbReference type="AlphaFoldDB" id="Q2QZW1"/>
<sequence length="268" mass="28278">MKLRRIPTRTTRRVMKTTALKGEPSKADEGGEVDQLRIDNVSTACAEGRELEKSYESVMTWSSAARGAEGGRSGRSAGVRGLEQLARKEHSEALSATEVGNKRAIGQPSRSRTTTGTSNKTPSGTQSTVIELSDRGVQTPATVATGLGEKWANGLGRGGKRYGNGGGSDCGGRDHGASAAVTGLGEEMPDSFECGRESDGGVDGGNNTQGSVGISYNHARNTIVALPIRVSKGIEHKERVCIINDQDSIKDNNLGEIDSRGFLYLLIN</sequence>
<feature type="region of interest" description="Disordered" evidence="1">
    <location>
        <begin position="190"/>
        <end position="209"/>
    </location>
</feature>
<reference evidence="2" key="2">
    <citation type="submission" date="2005-04" db="EMBL/GenBank/DDBJ databases">
        <authorList>
            <person name="Buell C.R."/>
            <person name="Wing R.A."/>
            <person name="McCombie W.A."/>
            <person name="Ouyang S."/>
        </authorList>
    </citation>
    <scope>NUCLEOTIDE SEQUENCE</scope>
</reference>
<feature type="compositionally biased region" description="Polar residues" evidence="1">
    <location>
        <begin position="108"/>
        <end position="129"/>
    </location>
</feature>
<accession>Q2QZW1</accession>
<name>Q2QZW1_ORYSJ</name>
<dbReference type="EMBL" id="DP000010">
    <property type="protein sequence ID" value="ABA95217.1"/>
    <property type="molecule type" value="Genomic_DNA"/>
</dbReference>
<feature type="region of interest" description="Disordered" evidence="1">
    <location>
        <begin position="86"/>
        <end position="129"/>
    </location>
</feature>
<evidence type="ECO:0000313" key="2">
    <source>
        <dbReference type="EMBL" id="ABA95217.1"/>
    </source>
</evidence>
<organism evidence="2">
    <name type="scientific">Oryza sativa subsp. japonica</name>
    <name type="common">Rice</name>
    <dbReference type="NCBI Taxonomy" id="39947"/>
    <lineage>
        <taxon>Eukaryota</taxon>
        <taxon>Viridiplantae</taxon>
        <taxon>Streptophyta</taxon>
        <taxon>Embryophyta</taxon>
        <taxon>Tracheophyta</taxon>
        <taxon>Spermatophyta</taxon>
        <taxon>Magnoliopsida</taxon>
        <taxon>Liliopsida</taxon>
        <taxon>Poales</taxon>
        <taxon>Poaceae</taxon>
        <taxon>BOP clade</taxon>
        <taxon>Oryzoideae</taxon>
        <taxon>Oryzeae</taxon>
        <taxon>Oryzinae</taxon>
        <taxon>Oryza</taxon>
        <taxon>Oryza sativa</taxon>
    </lineage>
</organism>
<evidence type="ECO:0000256" key="1">
    <source>
        <dbReference type="SAM" id="MobiDB-lite"/>
    </source>
</evidence>
<gene>
    <name evidence="2" type="ordered locus">LOC_Os11g44650</name>
</gene>
<reference evidence="2" key="3">
    <citation type="submission" date="2006-01" db="EMBL/GenBank/DDBJ databases">
        <authorList>
            <person name="Buell R."/>
        </authorList>
    </citation>
    <scope>NUCLEOTIDE SEQUENCE</scope>
</reference>
<proteinExistence type="predicted"/>